<feature type="domain" description="NADH:quinone oxidoreductase/Mrp antiporter transmembrane" evidence="7">
    <location>
        <begin position="140"/>
        <end position="355"/>
    </location>
</feature>
<gene>
    <name evidence="9" type="primary">ndhB</name>
    <name evidence="9" type="ORF">SIID45300_02939</name>
</gene>
<dbReference type="EMBL" id="BAAFGK010000005">
    <property type="protein sequence ID" value="GAB0058588.1"/>
    <property type="molecule type" value="Genomic_DNA"/>
</dbReference>
<sequence length="516" mass="55990">MSDGWILIPLLPLLAALWIGIGMLTGSRVGEAGERGTARIALLAAGGSFLLLLALDLLALLHAPPGHRIYFPWLVSGEFRVTVSLLLDRPALFMATLSAAGCLVTLRFSVDYLHREAGFHRFFAILSLFTGGMLTIALGGNLVLTFVGWELAGLASYLLISYMRDRAVAAENATRAFVTNRFGDAGLLLAIALASSWGAGLEWPVLFMASHERLQPPVPIVAFGLVIAALAKSAQLPFSAWIARALEGPTPSSAVFYGALMAHAGIFLVIRAEPLFWHAPVLMVLMLMLGLLTALFAMAIGRVQSDVKSALIYSTLAQLGLMFAECGAGFFDLALWHLVAHASWRLYQFLLSPSYLHLGEGAAPQVHEVLRNSHDLYNFALHRGWLDALTDALITRPTLALARDARLFDELVINRIAGRPLRDTLLAARAEWNDFSSVVDGAGIGVAGGRGMFGRVLERVARVLSWVEEQFVLKSSGDGLVKTLAFLGNYLTRAEQSLGETRYLILMIVLTFLIIL</sequence>
<reference evidence="9 10" key="1">
    <citation type="submission" date="2024-05" db="EMBL/GenBank/DDBJ databases">
        <authorList>
            <consortium name="Candidatus Magnetaquicoccaceae bacterium FCR-1 genome sequencing consortium"/>
            <person name="Shimoshige H."/>
            <person name="Shimamura S."/>
            <person name="Taoka A."/>
            <person name="Kobayashi H."/>
            <person name="Maekawa T."/>
        </authorList>
    </citation>
    <scope>NUCLEOTIDE SEQUENCE [LARGE SCALE GENOMIC DNA]</scope>
    <source>
        <strain evidence="9 10">FCR-1</strain>
    </source>
</reference>
<dbReference type="PANTHER" id="PTHR42829">
    <property type="entry name" value="NADH-UBIQUINONE OXIDOREDUCTASE CHAIN 5"/>
    <property type="match status" value="1"/>
</dbReference>
<feature type="transmembrane region" description="Helical" evidence="6">
    <location>
        <begin position="220"/>
        <end position="242"/>
    </location>
</feature>
<feature type="transmembrane region" description="Helical" evidence="6">
    <location>
        <begin position="122"/>
        <end position="140"/>
    </location>
</feature>
<feature type="transmembrane region" description="Helical" evidence="6">
    <location>
        <begin position="254"/>
        <end position="270"/>
    </location>
</feature>
<keyword evidence="10" id="KW-1185">Reference proteome</keyword>
<feature type="domain" description="NADH-Ubiquinone oxidoreductase (complex I) chain 5 N-terminal" evidence="8">
    <location>
        <begin position="73"/>
        <end position="123"/>
    </location>
</feature>
<evidence type="ECO:0000256" key="4">
    <source>
        <dbReference type="ARBA" id="ARBA00023136"/>
    </source>
</evidence>
<feature type="transmembrane region" description="Helical" evidence="6">
    <location>
        <begin position="38"/>
        <end position="63"/>
    </location>
</feature>
<evidence type="ECO:0000256" key="6">
    <source>
        <dbReference type="SAM" id="Phobius"/>
    </source>
</evidence>
<feature type="transmembrane region" description="Helical" evidence="6">
    <location>
        <begin position="182"/>
        <end position="200"/>
    </location>
</feature>
<keyword evidence="2 5" id="KW-0812">Transmembrane</keyword>
<dbReference type="InterPro" id="IPR001750">
    <property type="entry name" value="ND/Mrp_TM"/>
</dbReference>
<evidence type="ECO:0000256" key="5">
    <source>
        <dbReference type="RuleBase" id="RU000320"/>
    </source>
</evidence>
<keyword evidence="3 6" id="KW-1133">Transmembrane helix</keyword>
<keyword evidence="4 6" id="KW-0472">Membrane</keyword>
<dbReference type="Pfam" id="PF00662">
    <property type="entry name" value="Proton_antipo_N"/>
    <property type="match status" value="1"/>
</dbReference>
<evidence type="ECO:0000259" key="7">
    <source>
        <dbReference type="Pfam" id="PF00361"/>
    </source>
</evidence>
<dbReference type="PRINTS" id="PR01434">
    <property type="entry name" value="NADHDHGNASE5"/>
</dbReference>
<feature type="transmembrane region" description="Helical" evidence="6">
    <location>
        <begin position="146"/>
        <end position="162"/>
    </location>
</feature>
<dbReference type="RefSeq" id="WP_420906308.1">
    <property type="nucleotide sequence ID" value="NZ_BAAFGK010000005.1"/>
</dbReference>
<comment type="caution">
    <text evidence="9">The sequence shown here is derived from an EMBL/GenBank/DDBJ whole genome shotgun (WGS) entry which is preliminary data.</text>
</comment>
<name>A0ABQ0CCG1_9PROT</name>
<reference evidence="9 10" key="2">
    <citation type="submission" date="2024-09" db="EMBL/GenBank/DDBJ databases">
        <title>Draft genome sequence of Candidatus Magnetaquicoccaceae bacterium FCR-1.</title>
        <authorList>
            <person name="Shimoshige H."/>
            <person name="Shimamura S."/>
            <person name="Taoka A."/>
            <person name="Kobayashi H."/>
            <person name="Maekawa T."/>
        </authorList>
    </citation>
    <scope>NUCLEOTIDE SEQUENCE [LARGE SCALE GENOMIC DNA]</scope>
    <source>
        <strain evidence="9 10">FCR-1</strain>
    </source>
</reference>
<dbReference type="PANTHER" id="PTHR42829:SF2">
    <property type="entry name" value="NADH-UBIQUINONE OXIDOREDUCTASE CHAIN 5"/>
    <property type="match status" value="1"/>
</dbReference>
<accession>A0ABQ0CCG1</accession>
<dbReference type="InterPro" id="IPR003945">
    <property type="entry name" value="NU5C-like"/>
</dbReference>
<organism evidence="9 10">
    <name type="scientific">Candidatus Magnetaquiglobus chichijimensis</name>
    <dbReference type="NCBI Taxonomy" id="3141448"/>
    <lineage>
        <taxon>Bacteria</taxon>
        <taxon>Pseudomonadati</taxon>
        <taxon>Pseudomonadota</taxon>
        <taxon>Magnetococcia</taxon>
        <taxon>Magnetococcales</taxon>
        <taxon>Candidatus Magnetaquicoccaceae</taxon>
        <taxon>Candidatus Magnetaquiglobus</taxon>
    </lineage>
</organism>
<feature type="transmembrane region" description="Helical" evidence="6">
    <location>
        <begin position="310"/>
        <end position="339"/>
    </location>
</feature>
<evidence type="ECO:0000313" key="10">
    <source>
        <dbReference type="Proteomes" id="UP001628193"/>
    </source>
</evidence>
<evidence type="ECO:0000259" key="8">
    <source>
        <dbReference type="Pfam" id="PF00662"/>
    </source>
</evidence>
<comment type="subcellular location">
    <subcellularLocation>
        <location evidence="1">Endomembrane system</location>
        <topology evidence="1">Multi-pass membrane protein</topology>
    </subcellularLocation>
    <subcellularLocation>
        <location evidence="5">Membrane</location>
        <topology evidence="5">Multi-pass membrane protein</topology>
    </subcellularLocation>
</comment>
<evidence type="ECO:0000313" key="9">
    <source>
        <dbReference type="EMBL" id="GAB0058588.1"/>
    </source>
</evidence>
<protein>
    <submittedName>
        <fullName evidence="9">NAD(P)H-quinone oxidoreductase subunit 2, chloroplastic</fullName>
    </submittedName>
</protein>
<feature type="transmembrane region" description="Helical" evidence="6">
    <location>
        <begin position="276"/>
        <end position="298"/>
    </location>
</feature>
<dbReference type="Pfam" id="PF00361">
    <property type="entry name" value="Proton_antipo_M"/>
    <property type="match status" value="1"/>
</dbReference>
<dbReference type="Proteomes" id="UP001628193">
    <property type="component" value="Unassembled WGS sequence"/>
</dbReference>
<evidence type="ECO:0000256" key="2">
    <source>
        <dbReference type="ARBA" id="ARBA00022692"/>
    </source>
</evidence>
<proteinExistence type="predicted"/>
<feature type="transmembrane region" description="Helical" evidence="6">
    <location>
        <begin position="6"/>
        <end position="26"/>
    </location>
</feature>
<evidence type="ECO:0000256" key="1">
    <source>
        <dbReference type="ARBA" id="ARBA00004127"/>
    </source>
</evidence>
<dbReference type="InterPro" id="IPR001516">
    <property type="entry name" value="Proton_antipo_N"/>
</dbReference>
<evidence type="ECO:0000256" key="3">
    <source>
        <dbReference type="ARBA" id="ARBA00022989"/>
    </source>
</evidence>
<feature type="transmembrane region" description="Helical" evidence="6">
    <location>
        <begin position="91"/>
        <end position="110"/>
    </location>
</feature>